<accession>A0A0K0EUR4</accession>
<name>A0A0K0EUR4_STRVS</name>
<keyword evidence="1" id="KW-1185">Reference proteome</keyword>
<evidence type="ECO:0000313" key="2">
    <source>
        <dbReference type="WBParaSite" id="SVE_0025800.1"/>
    </source>
</evidence>
<reference evidence="1" key="1">
    <citation type="submission" date="2014-07" db="EMBL/GenBank/DDBJ databases">
        <authorList>
            <person name="Martin A.A"/>
            <person name="De Silva N."/>
        </authorList>
    </citation>
    <scope>NUCLEOTIDE SEQUENCE</scope>
</reference>
<dbReference type="Proteomes" id="UP000035680">
    <property type="component" value="Unassembled WGS sequence"/>
</dbReference>
<sequence>MKKELEPLTYENAKNAANYNEHNNEEEVIDYCKKRKLTCNNNSFTIDASQLSEKVENFRKYLSNFIIGGDLPFSIVENK</sequence>
<organism evidence="1 2">
    <name type="scientific">Strongyloides venezuelensis</name>
    <name type="common">Threadworm</name>
    <dbReference type="NCBI Taxonomy" id="75913"/>
    <lineage>
        <taxon>Eukaryota</taxon>
        <taxon>Metazoa</taxon>
        <taxon>Ecdysozoa</taxon>
        <taxon>Nematoda</taxon>
        <taxon>Chromadorea</taxon>
        <taxon>Rhabditida</taxon>
        <taxon>Tylenchina</taxon>
        <taxon>Panagrolaimomorpha</taxon>
        <taxon>Strongyloidoidea</taxon>
        <taxon>Strongyloididae</taxon>
        <taxon>Strongyloides</taxon>
    </lineage>
</organism>
<reference evidence="2" key="2">
    <citation type="submission" date="2015-08" db="UniProtKB">
        <authorList>
            <consortium name="WormBaseParasite"/>
        </authorList>
    </citation>
    <scope>IDENTIFICATION</scope>
</reference>
<dbReference type="STRING" id="75913.A0A0K0EUR4"/>
<dbReference type="AlphaFoldDB" id="A0A0K0EUR4"/>
<protein>
    <submittedName>
        <fullName evidence="2">Uncharacterized protein</fullName>
    </submittedName>
</protein>
<evidence type="ECO:0000313" key="1">
    <source>
        <dbReference type="Proteomes" id="UP000035680"/>
    </source>
</evidence>
<proteinExistence type="predicted"/>
<dbReference type="WBParaSite" id="SVE_0025800.1">
    <property type="protein sequence ID" value="SVE_0025800.1"/>
    <property type="gene ID" value="SVE_0025800"/>
</dbReference>